<keyword evidence="7" id="KW-1278">Translocase</keyword>
<feature type="transmembrane region" description="Helical" evidence="10">
    <location>
        <begin position="159"/>
        <end position="182"/>
    </location>
</feature>
<dbReference type="PROSITE" id="PS01229">
    <property type="entry name" value="COF_2"/>
    <property type="match status" value="1"/>
</dbReference>
<name>A0A1F6XQ66_9BACT</name>
<dbReference type="FunFam" id="2.70.150.10:FF:000002">
    <property type="entry name" value="Copper-transporting ATPase 1, putative"/>
    <property type="match status" value="1"/>
</dbReference>
<protein>
    <submittedName>
        <fullName evidence="12">ATPase</fullName>
    </submittedName>
</protein>
<dbReference type="Pfam" id="PF00122">
    <property type="entry name" value="E1-E2_ATPase"/>
    <property type="match status" value="1"/>
</dbReference>
<feature type="transmembrane region" description="Helical" evidence="10">
    <location>
        <begin position="712"/>
        <end position="731"/>
    </location>
</feature>
<dbReference type="Gene3D" id="3.40.1110.10">
    <property type="entry name" value="Calcium-transporting ATPase, cytoplasmic domain N"/>
    <property type="match status" value="1"/>
</dbReference>
<gene>
    <name evidence="12" type="ORF">A3I25_01280</name>
</gene>
<sequence>MKKEIFRIKGMHCASCAITIEKAASGLRGVKTAQVNFATETLSVEFDEKIIPESSFFKAVESVGYKLEKNPVTGGVEDHSSHTNHKEQVKSLKIKLIIGGILAVIIFLGSFPEWFSFVPKFLNNNWFLLILTTPVQFWVGWQFYSGLKLLIKYHTADMNTLIAIGTLSAYFYSLVVTVFPIFFIKGGIIPTIYFDTSAVIIVLILLGKYLEGLMKGRAGEAIKKLIGLQPKTAFVIRGGKDLPAGAAGIEIPILEVRVGDLIIVRPGEKIPVDGEITEGESEIDESMITGESMPVHKIKGSRVVGSTINKFGTFTFKATKIGKDTVLSQIIKMVEEAQNSKAPIQRLADLVSSYFVPIVMGIAILTFIIWIIFGPVPEFNFALINFVAVLIIACPCALGLATPMAIMVSSGSSAKRGILIKDAASLEIANKINVIILDKTGTLTEGKPRLTDIVTLSNRDKNEILKISASLEQRSEHSLAQAVIKKAKEENINLLEVRNFQAVPGLGVKGEIEGKKYFLGKKEDFKQKEDLENQGKTVMTLSSDDENLGLIAVADVLKKESIEAIKKLSEKNIEIWMITGDNKKTAEAIGRQVGIKNIMSDVLPDQKSQKVRELQKQGKKVAMVGDGINDAPALTQADIGIAMGEGTDIAMESANITLMRGDLMLISETIEISRKTIRIIKQNLFWAFFYNSAFIPIAAGVLYPFFGILLSPIFAGAAMAFSSISVVLNSLRLKK</sequence>
<evidence type="ECO:0000256" key="4">
    <source>
        <dbReference type="ARBA" id="ARBA00022723"/>
    </source>
</evidence>
<evidence type="ECO:0000256" key="2">
    <source>
        <dbReference type="ARBA" id="ARBA00006024"/>
    </source>
</evidence>
<dbReference type="GO" id="GO:0005524">
    <property type="term" value="F:ATP binding"/>
    <property type="evidence" value="ECO:0007669"/>
    <property type="project" value="UniProtKB-UniRule"/>
</dbReference>
<feature type="transmembrane region" description="Helical" evidence="10">
    <location>
        <begin position="684"/>
        <end position="706"/>
    </location>
</feature>
<keyword evidence="4 10" id="KW-0479">Metal-binding</keyword>
<comment type="similarity">
    <text evidence="2 10">Belongs to the cation transport ATPase (P-type) (TC 3.A.3) family. Type IB subfamily.</text>
</comment>
<evidence type="ECO:0000256" key="8">
    <source>
        <dbReference type="ARBA" id="ARBA00022989"/>
    </source>
</evidence>
<organism evidence="12 13">
    <name type="scientific">Candidatus Nomurabacteria bacterium RIFCSPLOWO2_02_FULL_42_17</name>
    <dbReference type="NCBI Taxonomy" id="1801789"/>
    <lineage>
        <taxon>Bacteria</taxon>
        <taxon>Candidatus Nomuraibacteriota</taxon>
    </lineage>
</organism>
<dbReference type="SFLD" id="SFLDS00003">
    <property type="entry name" value="Haloacid_Dehalogenase"/>
    <property type="match status" value="1"/>
</dbReference>
<dbReference type="GO" id="GO:0005886">
    <property type="term" value="C:plasma membrane"/>
    <property type="evidence" value="ECO:0007669"/>
    <property type="project" value="UniProtKB-SubCell"/>
</dbReference>
<dbReference type="InterPro" id="IPR036163">
    <property type="entry name" value="HMA_dom_sf"/>
</dbReference>
<comment type="subcellular location">
    <subcellularLocation>
        <location evidence="10">Cell membrane</location>
    </subcellularLocation>
    <subcellularLocation>
        <location evidence="1">Endomembrane system</location>
        <topology evidence="1">Multi-pass membrane protein</topology>
    </subcellularLocation>
</comment>
<dbReference type="Pfam" id="PF00702">
    <property type="entry name" value="Hydrolase"/>
    <property type="match status" value="1"/>
</dbReference>
<keyword evidence="9 10" id="KW-0472">Membrane</keyword>
<dbReference type="CDD" id="cd02094">
    <property type="entry name" value="P-type_ATPase_Cu-like"/>
    <property type="match status" value="1"/>
</dbReference>
<dbReference type="NCBIfam" id="TIGR01525">
    <property type="entry name" value="ATPase-IB_hvy"/>
    <property type="match status" value="1"/>
</dbReference>
<dbReference type="InterPro" id="IPR027256">
    <property type="entry name" value="P-typ_ATPase_IB"/>
</dbReference>
<dbReference type="InterPro" id="IPR008250">
    <property type="entry name" value="ATPase_P-typ_transduc_dom_A_sf"/>
</dbReference>
<dbReference type="EMBL" id="MFVN01000041">
    <property type="protein sequence ID" value="OGI96221.1"/>
    <property type="molecule type" value="Genomic_DNA"/>
</dbReference>
<dbReference type="NCBIfam" id="TIGR01512">
    <property type="entry name" value="ATPase-IB2_Cd"/>
    <property type="match status" value="1"/>
</dbReference>
<dbReference type="InterPro" id="IPR059000">
    <property type="entry name" value="ATPase_P-type_domA"/>
</dbReference>
<dbReference type="GO" id="GO:0016887">
    <property type="term" value="F:ATP hydrolysis activity"/>
    <property type="evidence" value="ECO:0007669"/>
    <property type="project" value="InterPro"/>
</dbReference>
<dbReference type="Gene3D" id="3.40.50.1000">
    <property type="entry name" value="HAD superfamily/HAD-like"/>
    <property type="match status" value="1"/>
</dbReference>
<dbReference type="AlphaFoldDB" id="A0A1F6XQ66"/>
<keyword evidence="5 10" id="KW-0547">Nucleotide-binding</keyword>
<dbReference type="SFLD" id="SFLDF00027">
    <property type="entry name" value="p-type_atpase"/>
    <property type="match status" value="1"/>
</dbReference>
<dbReference type="InterPro" id="IPR006121">
    <property type="entry name" value="HMA_dom"/>
</dbReference>
<evidence type="ECO:0000259" key="11">
    <source>
        <dbReference type="PROSITE" id="PS50846"/>
    </source>
</evidence>
<feature type="transmembrane region" description="Helical" evidence="10">
    <location>
        <begin position="188"/>
        <end position="207"/>
    </location>
</feature>
<dbReference type="SUPFAM" id="SSF55008">
    <property type="entry name" value="HMA, heavy metal-associated domain"/>
    <property type="match status" value="1"/>
</dbReference>
<dbReference type="InterPro" id="IPR023299">
    <property type="entry name" value="ATPase_P-typ_cyto_dom_N"/>
</dbReference>
<evidence type="ECO:0000313" key="12">
    <source>
        <dbReference type="EMBL" id="OGI96221.1"/>
    </source>
</evidence>
<dbReference type="GO" id="GO:0005507">
    <property type="term" value="F:copper ion binding"/>
    <property type="evidence" value="ECO:0007669"/>
    <property type="project" value="TreeGrafter"/>
</dbReference>
<dbReference type="InterPro" id="IPR001757">
    <property type="entry name" value="P_typ_ATPase"/>
</dbReference>
<evidence type="ECO:0000256" key="10">
    <source>
        <dbReference type="RuleBase" id="RU362081"/>
    </source>
</evidence>
<feature type="transmembrane region" description="Helical" evidence="10">
    <location>
        <begin position="126"/>
        <end position="147"/>
    </location>
</feature>
<proteinExistence type="inferred from homology"/>
<evidence type="ECO:0000256" key="5">
    <source>
        <dbReference type="ARBA" id="ARBA00022741"/>
    </source>
</evidence>
<feature type="transmembrane region" description="Helical" evidence="10">
    <location>
        <begin position="354"/>
        <end position="373"/>
    </location>
</feature>
<dbReference type="PROSITE" id="PS00154">
    <property type="entry name" value="ATPASE_E1_E2"/>
    <property type="match status" value="1"/>
</dbReference>
<dbReference type="InterPro" id="IPR044492">
    <property type="entry name" value="P_typ_ATPase_HD_dom"/>
</dbReference>
<dbReference type="CDD" id="cd00371">
    <property type="entry name" value="HMA"/>
    <property type="match status" value="1"/>
</dbReference>
<dbReference type="PRINTS" id="PR00943">
    <property type="entry name" value="CUATPASE"/>
</dbReference>
<keyword evidence="6 10" id="KW-0067">ATP-binding</keyword>
<evidence type="ECO:0000256" key="7">
    <source>
        <dbReference type="ARBA" id="ARBA00022967"/>
    </source>
</evidence>
<evidence type="ECO:0000256" key="3">
    <source>
        <dbReference type="ARBA" id="ARBA00022692"/>
    </source>
</evidence>
<dbReference type="SUPFAM" id="SSF81665">
    <property type="entry name" value="Calcium ATPase, transmembrane domain M"/>
    <property type="match status" value="1"/>
</dbReference>
<evidence type="ECO:0000256" key="9">
    <source>
        <dbReference type="ARBA" id="ARBA00023136"/>
    </source>
</evidence>
<dbReference type="InterPro" id="IPR036412">
    <property type="entry name" value="HAD-like_sf"/>
</dbReference>
<dbReference type="Proteomes" id="UP000177195">
    <property type="component" value="Unassembled WGS sequence"/>
</dbReference>
<comment type="caution">
    <text evidence="12">The sequence shown here is derived from an EMBL/GenBank/DDBJ whole genome shotgun (WGS) entry which is preliminary data.</text>
</comment>
<dbReference type="Gene3D" id="2.70.150.10">
    <property type="entry name" value="Calcium-transporting ATPase, cytoplasmic transduction domain A"/>
    <property type="match status" value="1"/>
</dbReference>
<dbReference type="GO" id="GO:0012505">
    <property type="term" value="C:endomembrane system"/>
    <property type="evidence" value="ECO:0007669"/>
    <property type="project" value="UniProtKB-SubCell"/>
</dbReference>
<dbReference type="SFLD" id="SFLDG00002">
    <property type="entry name" value="C1.7:_P-type_atpase_like"/>
    <property type="match status" value="1"/>
</dbReference>
<keyword evidence="8 10" id="KW-1133">Transmembrane helix</keyword>
<accession>A0A1F6XQ66</accession>
<dbReference type="SUPFAM" id="SSF56784">
    <property type="entry name" value="HAD-like"/>
    <property type="match status" value="1"/>
</dbReference>
<keyword evidence="10" id="KW-1003">Cell membrane</keyword>
<evidence type="ECO:0000256" key="6">
    <source>
        <dbReference type="ARBA" id="ARBA00022840"/>
    </source>
</evidence>
<feature type="transmembrane region" description="Helical" evidence="10">
    <location>
        <begin position="96"/>
        <end position="114"/>
    </location>
</feature>
<dbReference type="PRINTS" id="PR00119">
    <property type="entry name" value="CATATPASE"/>
</dbReference>
<dbReference type="Pfam" id="PF00403">
    <property type="entry name" value="HMA"/>
    <property type="match status" value="1"/>
</dbReference>
<dbReference type="PROSITE" id="PS50846">
    <property type="entry name" value="HMA_2"/>
    <property type="match status" value="1"/>
</dbReference>
<dbReference type="NCBIfam" id="TIGR01494">
    <property type="entry name" value="ATPase_P-type"/>
    <property type="match status" value="1"/>
</dbReference>
<dbReference type="SUPFAM" id="SSF81653">
    <property type="entry name" value="Calcium ATPase, transduction domain A"/>
    <property type="match status" value="1"/>
</dbReference>
<feature type="domain" description="HMA" evidence="11">
    <location>
        <begin position="2"/>
        <end position="68"/>
    </location>
</feature>
<reference evidence="12 13" key="1">
    <citation type="journal article" date="2016" name="Nat. Commun.">
        <title>Thousands of microbial genomes shed light on interconnected biogeochemical processes in an aquifer system.</title>
        <authorList>
            <person name="Anantharaman K."/>
            <person name="Brown C.T."/>
            <person name="Hug L.A."/>
            <person name="Sharon I."/>
            <person name="Castelle C.J."/>
            <person name="Probst A.J."/>
            <person name="Thomas B.C."/>
            <person name="Singh A."/>
            <person name="Wilkins M.J."/>
            <person name="Karaoz U."/>
            <person name="Brodie E.L."/>
            <person name="Williams K.H."/>
            <person name="Hubbard S.S."/>
            <person name="Banfield J.F."/>
        </authorList>
    </citation>
    <scope>NUCLEOTIDE SEQUENCE [LARGE SCALE GENOMIC DNA]</scope>
</reference>
<evidence type="ECO:0000313" key="13">
    <source>
        <dbReference type="Proteomes" id="UP000177195"/>
    </source>
</evidence>
<dbReference type="InterPro" id="IPR023298">
    <property type="entry name" value="ATPase_P-typ_TM_dom_sf"/>
</dbReference>
<dbReference type="FunFam" id="3.30.70.100:FF:000005">
    <property type="entry name" value="Copper-exporting P-type ATPase A"/>
    <property type="match status" value="1"/>
</dbReference>
<dbReference type="InterPro" id="IPR018303">
    <property type="entry name" value="ATPase_P-typ_P_site"/>
</dbReference>
<evidence type="ECO:0000256" key="1">
    <source>
        <dbReference type="ARBA" id="ARBA00004127"/>
    </source>
</evidence>
<dbReference type="InterPro" id="IPR023214">
    <property type="entry name" value="HAD_sf"/>
</dbReference>
<feature type="transmembrane region" description="Helical" evidence="10">
    <location>
        <begin position="379"/>
        <end position="406"/>
    </location>
</feature>
<dbReference type="NCBIfam" id="TIGR01511">
    <property type="entry name" value="ATPase-IB1_Cu"/>
    <property type="match status" value="1"/>
</dbReference>
<dbReference type="Gene3D" id="3.30.70.100">
    <property type="match status" value="1"/>
</dbReference>
<dbReference type="PANTHER" id="PTHR43520:SF8">
    <property type="entry name" value="P-TYPE CU(+) TRANSPORTER"/>
    <property type="match status" value="1"/>
</dbReference>
<dbReference type="PANTHER" id="PTHR43520">
    <property type="entry name" value="ATP7, ISOFORM B"/>
    <property type="match status" value="1"/>
</dbReference>
<keyword evidence="3 10" id="KW-0812">Transmembrane</keyword>
<dbReference type="GO" id="GO:0043682">
    <property type="term" value="F:P-type divalent copper transporter activity"/>
    <property type="evidence" value="ECO:0007669"/>
    <property type="project" value="TreeGrafter"/>
</dbReference>
<dbReference type="GO" id="GO:0055070">
    <property type="term" value="P:copper ion homeostasis"/>
    <property type="evidence" value="ECO:0007669"/>
    <property type="project" value="TreeGrafter"/>
</dbReference>